<name>K7F5C9_PELSI</name>
<dbReference type="EMBL" id="AGCU01059144">
    <property type="status" value="NOT_ANNOTATED_CDS"/>
    <property type="molecule type" value="Genomic_DNA"/>
</dbReference>
<reference evidence="3" key="1">
    <citation type="submission" date="2011-10" db="EMBL/GenBank/DDBJ databases">
        <authorList>
            <consortium name="Soft-shell Turtle Genome Consortium"/>
        </authorList>
    </citation>
    <scope>NUCLEOTIDE SEQUENCE [LARGE SCALE GENOMIC DNA]</scope>
    <source>
        <strain evidence="3">Daiwa-1</strain>
    </source>
</reference>
<evidence type="ECO:0000313" key="3">
    <source>
        <dbReference type="Proteomes" id="UP000007267"/>
    </source>
</evidence>
<protein>
    <recommendedName>
        <fullName evidence="4">Collagen alpha-1(XXV) chain</fullName>
    </recommendedName>
</protein>
<accession>K7F5C9</accession>
<dbReference type="Proteomes" id="UP000007267">
    <property type="component" value="Unassembled WGS sequence"/>
</dbReference>
<dbReference type="AlphaFoldDB" id="K7F5C9"/>
<keyword evidence="1" id="KW-1133">Transmembrane helix</keyword>
<dbReference type="EMBL" id="AGCU01059145">
    <property type="status" value="NOT_ANNOTATED_CDS"/>
    <property type="molecule type" value="Genomic_DNA"/>
</dbReference>
<dbReference type="Ensembl" id="ENSPSIT00000003254.1">
    <property type="protein sequence ID" value="ENSPSIP00000003239.1"/>
    <property type="gene ID" value="ENSPSIG00000003108.1"/>
</dbReference>
<dbReference type="OMA" id="CPAGKME"/>
<reference evidence="3" key="2">
    <citation type="journal article" date="2013" name="Nat. Genet.">
        <title>The draft genomes of soft-shell turtle and green sea turtle yield insights into the development and evolution of the turtle-specific body plan.</title>
        <authorList>
            <person name="Wang Z."/>
            <person name="Pascual-Anaya J."/>
            <person name="Zadissa A."/>
            <person name="Li W."/>
            <person name="Niimura Y."/>
            <person name="Huang Z."/>
            <person name="Li C."/>
            <person name="White S."/>
            <person name="Xiong Z."/>
            <person name="Fang D."/>
            <person name="Wang B."/>
            <person name="Ming Y."/>
            <person name="Chen Y."/>
            <person name="Zheng Y."/>
            <person name="Kuraku S."/>
            <person name="Pignatelli M."/>
            <person name="Herrero J."/>
            <person name="Beal K."/>
            <person name="Nozawa M."/>
            <person name="Li Q."/>
            <person name="Wang J."/>
            <person name="Zhang H."/>
            <person name="Yu L."/>
            <person name="Shigenobu S."/>
            <person name="Wang J."/>
            <person name="Liu J."/>
            <person name="Flicek P."/>
            <person name="Searle S."/>
            <person name="Wang J."/>
            <person name="Kuratani S."/>
            <person name="Yin Y."/>
            <person name="Aken B."/>
            <person name="Zhang G."/>
            <person name="Irie N."/>
        </authorList>
    </citation>
    <scope>NUCLEOTIDE SEQUENCE [LARGE SCALE GENOMIC DNA]</scope>
    <source>
        <strain evidence="3">Daiwa-1</strain>
    </source>
</reference>
<dbReference type="eggNOG" id="KOG3544">
    <property type="taxonomic scope" value="Eukaryota"/>
</dbReference>
<keyword evidence="3" id="KW-1185">Reference proteome</keyword>
<dbReference type="GeneTree" id="ENSGT00730000111880"/>
<reference evidence="2" key="3">
    <citation type="submission" date="2025-08" db="UniProtKB">
        <authorList>
            <consortium name="Ensembl"/>
        </authorList>
    </citation>
    <scope>IDENTIFICATION</scope>
</reference>
<evidence type="ECO:0008006" key="4">
    <source>
        <dbReference type="Google" id="ProtNLM"/>
    </source>
</evidence>
<feature type="transmembrane region" description="Helical" evidence="1">
    <location>
        <begin position="36"/>
        <end position="54"/>
    </location>
</feature>
<evidence type="ECO:0000256" key="1">
    <source>
        <dbReference type="SAM" id="Phobius"/>
    </source>
</evidence>
<sequence>MLGKSQEAKGQDGPGAPRCLGGQRCCPSWTLPLSSLLAAFLSVAAVACCVYLGVKTSDLHARVSAIESAQGDFSAAASYQLLPGFSLDQLNSMMQEKVERLLAQKSYEHLAKIRIAREVPPECNCPADSKVALRNWRGLEHALTHANALRCH</sequence>
<dbReference type="EMBL" id="AGCU01059142">
    <property type="status" value="NOT_ANNOTATED_CDS"/>
    <property type="molecule type" value="Genomic_DNA"/>
</dbReference>
<proteinExistence type="predicted"/>
<dbReference type="EMBL" id="AGCU01059143">
    <property type="status" value="NOT_ANNOTATED_CDS"/>
    <property type="molecule type" value="Genomic_DNA"/>
</dbReference>
<evidence type="ECO:0000313" key="2">
    <source>
        <dbReference type="Ensembl" id="ENSPSIP00000003239.1"/>
    </source>
</evidence>
<dbReference type="EMBL" id="AGCU01059146">
    <property type="status" value="NOT_ANNOTATED_CDS"/>
    <property type="molecule type" value="Genomic_DNA"/>
</dbReference>
<organism evidence="2 3">
    <name type="scientific">Pelodiscus sinensis</name>
    <name type="common">Chinese softshell turtle</name>
    <name type="synonym">Trionyx sinensis</name>
    <dbReference type="NCBI Taxonomy" id="13735"/>
    <lineage>
        <taxon>Eukaryota</taxon>
        <taxon>Metazoa</taxon>
        <taxon>Chordata</taxon>
        <taxon>Craniata</taxon>
        <taxon>Vertebrata</taxon>
        <taxon>Euteleostomi</taxon>
        <taxon>Archelosauria</taxon>
        <taxon>Testudinata</taxon>
        <taxon>Testudines</taxon>
        <taxon>Cryptodira</taxon>
        <taxon>Trionychia</taxon>
        <taxon>Trionychidae</taxon>
        <taxon>Pelodiscus</taxon>
    </lineage>
</organism>
<dbReference type="EMBL" id="AGCU01059147">
    <property type="status" value="NOT_ANNOTATED_CDS"/>
    <property type="molecule type" value="Genomic_DNA"/>
</dbReference>
<keyword evidence="1" id="KW-0472">Membrane</keyword>
<dbReference type="HOGENOM" id="CLU_1859699_0_0_1"/>
<reference evidence="2" key="4">
    <citation type="submission" date="2025-09" db="UniProtKB">
        <authorList>
            <consortium name="Ensembl"/>
        </authorList>
    </citation>
    <scope>IDENTIFICATION</scope>
</reference>
<keyword evidence="1" id="KW-0812">Transmembrane</keyword>